<keyword evidence="2" id="KW-1185">Reference proteome</keyword>
<sequence>MCNYTQREYACGHFVWLASKHCEAYKTSKSGRTKCEPNVTAFEERPESMCGECWPAQHHPWTAEFMRQLSVQR</sequence>
<reference evidence="1" key="1">
    <citation type="journal article" date="2023" name="Mol. Phylogenet. Evol.">
        <title>Genome-scale phylogeny and comparative genomics of the fungal order Sordariales.</title>
        <authorList>
            <person name="Hensen N."/>
            <person name="Bonometti L."/>
            <person name="Westerberg I."/>
            <person name="Brannstrom I.O."/>
            <person name="Guillou S."/>
            <person name="Cros-Aarteil S."/>
            <person name="Calhoun S."/>
            <person name="Haridas S."/>
            <person name="Kuo A."/>
            <person name="Mondo S."/>
            <person name="Pangilinan J."/>
            <person name="Riley R."/>
            <person name="LaButti K."/>
            <person name="Andreopoulos B."/>
            <person name="Lipzen A."/>
            <person name="Chen C."/>
            <person name="Yan M."/>
            <person name="Daum C."/>
            <person name="Ng V."/>
            <person name="Clum A."/>
            <person name="Steindorff A."/>
            <person name="Ohm R.A."/>
            <person name="Martin F."/>
            <person name="Silar P."/>
            <person name="Natvig D.O."/>
            <person name="Lalanne C."/>
            <person name="Gautier V."/>
            <person name="Ament-Velasquez S.L."/>
            <person name="Kruys A."/>
            <person name="Hutchinson M.I."/>
            <person name="Powell A.J."/>
            <person name="Barry K."/>
            <person name="Miller A.N."/>
            <person name="Grigoriev I.V."/>
            <person name="Debuchy R."/>
            <person name="Gladieux P."/>
            <person name="Hiltunen Thoren M."/>
            <person name="Johannesson H."/>
        </authorList>
    </citation>
    <scope>NUCLEOTIDE SEQUENCE</scope>
    <source>
        <strain evidence="1">CBS 958.72</strain>
    </source>
</reference>
<protein>
    <submittedName>
        <fullName evidence="1">Uncharacterized protein</fullName>
    </submittedName>
</protein>
<dbReference type="Proteomes" id="UP001287356">
    <property type="component" value="Unassembled WGS sequence"/>
</dbReference>
<organism evidence="1 2">
    <name type="scientific">Lasiosphaeria ovina</name>
    <dbReference type="NCBI Taxonomy" id="92902"/>
    <lineage>
        <taxon>Eukaryota</taxon>
        <taxon>Fungi</taxon>
        <taxon>Dikarya</taxon>
        <taxon>Ascomycota</taxon>
        <taxon>Pezizomycotina</taxon>
        <taxon>Sordariomycetes</taxon>
        <taxon>Sordariomycetidae</taxon>
        <taxon>Sordariales</taxon>
        <taxon>Lasiosphaeriaceae</taxon>
        <taxon>Lasiosphaeria</taxon>
    </lineage>
</organism>
<reference evidence="1" key="2">
    <citation type="submission" date="2023-06" db="EMBL/GenBank/DDBJ databases">
        <authorList>
            <consortium name="Lawrence Berkeley National Laboratory"/>
            <person name="Haridas S."/>
            <person name="Hensen N."/>
            <person name="Bonometti L."/>
            <person name="Westerberg I."/>
            <person name="Brannstrom I.O."/>
            <person name="Guillou S."/>
            <person name="Cros-Aarteil S."/>
            <person name="Calhoun S."/>
            <person name="Kuo A."/>
            <person name="Mondo S."/>
            <person name="Pangilinan J."/>
            <person name="Riley R."/>
            <person name="Labutti K."/>
            <person name="Andreopoulos B."/>
            <person name="Lipzen A."/>
            <person name="Chen C."/>
            <person name="Yanf M."/>
            <person name="Daum C."/>
            <person name="Ng V."/>
            <person name="Clum A."/>
            <person name="Steindorff A."/>
            <person name="Ohm R."/>
            <person name="Martin F."/>
            <person name="Silar P."/>
            <person name="Natvig D."/>
            <person name="Lalanne C."/>
            <person name="Gautier V."/>
            <person name="Ament-Velasquez S.L."/>
            <person name="Kruys A."/>
            <person name="Hutchinson M.I."/>
            <person name="Powell A.J."/>
            <person name="Barry K."/>
            <person name="Miller A.N."/>
            <person name="Grigoriev I.V."/>
            <person name="Debuchy R."/>
            <person name="Gladieux P."/>
            <person name="Thoren M.H."/>
            <person name="Johannesson H."/>
        </authorList>
    </citation>
    <scope>NUCLEOTIDE SEQUENCE</scope>
    <source>
        <strain evidence="1">CBS 958.72</strain>
    </source>
</reference>
<dbReference type="AlphaFoldDB" id="A0AAE0JZX6"/>
<proteinExistence type="predicted"/>
<evidence type="ECO:0000313" key="1">
    <source>
        <dbReference type="EMBL" id="KAK3367100.1"/>
    </source>
</evidence>
<accession>A0AAE0JZX6</accession>
<dbReference type="EMBL" id="JAULSN010000007">
    <property type="protein sequence ID" value="KAK3367100.1"/>
    <property type="molecule type" value="Genomic_DNA"/>
</dbReference>
<gene>
    <name evidence="1" type="ORF">B0T24DRAFT_682254</name>
</gene>
<comment type="caution">
    <text evidence="1">The sequence shown here is derived from an EMBL/GenBank/DDBJ whole genome shotgun (WGS) entry which is preliminary data.</text>
</comment>
<name>A0AAE0JZX6_9PEZI</name>
<evidence type="ECO:0000313" key="2">
    <source>
        <dbReference type="Proteomes" id="UP001287356"/>
    </source>
</evidence>